<gene>
    <name evidence="1" type="ORF">EA58_13530</name>
</gene>
<dbReference type="EMBL" id="JMIB01000026">
    <property type="protein sequence ID" value="KDM91166.1"/>
    <property type="molecule type" value="Genomic_DNA"/>
</dbReference>
<dbReference type="PANTHER" id="PTHR13887:SF54">
    <property type="entry name" value="DSBA FAMILY PROTEIN"/>
    <property type="match status" value="1"/>
</dbReference>
<dbReference type="OrthoDB" id="9813770at2"/>
<name>A0A066RQ23_9GAMM</name>
<dbReference type="Proteomes" id="UP000027192">
    <property type="component" value="Unassembled WGS sequence"/>
</dbReference>
<dbReference type="Pfam" id="PF13743">
    <property type="entry name" value="Thioredoxin_5"/>
    <property type="match status" value="1"/>
</dbReference>
<dbReference type="AlphaFoldDB" id="A0A066RQ23"/>
<dbReference type="CDD" id="cd03025">
    <property type="entry name" value="DsbA_FrnE_like"/>
    <property type="match status" value="1"/>
</dbReference>
<sequence>MDATLYYVHDPMCSWCWGYQPAFQRLKAKLPEHIHVRYVLGGLAPDSDQPMPEEMQQMLQQTWRRIEGQLGTPFNHDFWTHCQPRRSTYPACRAVIAAELQGQGEAMIEAIQKAYYLRAMNPSNAETHVQLAEELGFNPVQFSQDLTSEAVQTLLEQQLALTAALGVSGFPSLVLEVKGQRWPIAVAYQNELTTLNDMNDRLSWARTKAKVAGWISK</sequence>
<dbReference type="SUPFAM" id="SSF52833">
    <property type="entry name" value="Thioredoxin-like"/>
    <property type="match status" value="1"/>
</dbReference>
<proteinExistence type="predicted"/>
<keyword evidence="2" id="KW-1185">Reference proteome</keyword>
<reference evidence="1 2" key="1">
    <citation type="submission" date="2014-04" db="EMBL/GenBank/DDBJ databases">
        <title>Draft genome sequence of Photobacterium halotolerans S2753: a solonamide, ngercheumicin and holomycin producer.</title>
        <authorList>
            <person name="Machado H.R."/>
            <person name="Gram L."/>
        </authorList>
    </citation>
    <scope>NUCLEOTIDE SEQUENCE [LARGE SCALE GENOMIC DNA]</scope>
    <source>
        <strain evidence="1 2">S2753</strain>
    </source>
</reference>
<dbReference type="STRING" id="1654360.EA58_13530"/>
<dbReference type="PANTHER" id="PTHR13887">
    <property type="entry name" value="GLUTATHIONE S-TRANSFERASE KAPPA"/>
    <property type="match status" value="1"/>
</dbReference>
<organism evidence="1 2">
    <name type="scientific">Photobacterium galatheae</name>
    <dbReference type="NCBI Taxonomy" id="1654360"/>
    <lineage>
        <taxon>Bacteria</taxon>
        <taxon>Pseudomonadati</taxon>
        <taxon>Pseudomonadota</taxon>
        <taxon>Gammaproteobacteria</taxon>
        <taxon>Vibrionales</taxon>
        <taxon>Vibrionaceae</taxon>
        <taxon>Photobacterium</taxon>
    </lineage>
</organism>
<comment type="caution">
    <text evidence="1">The sequence shown here is derived from an EMBL/GenBank/DDBJ whole genome shotgun (WGS) entry which is preliminary data.</text>
</comment>
<dbReference type="RefSeq" id="WP_036753415.1">
    <property type="nucleotide sequence ID" value="NZ_JAGSGC010000009.1"/>
</dbReference>
<evidence type="ECO:0000313" key="1">
    <source>
        <dbReference type="EMBL" id="KDM91166.1"/>
    </source>
</evidence>
<evidence type="ECO:0000313" key="2">
    <source>
        <dbReference type="Proteomes" id="UP000027192"/>
    </source>
</evidence>
<dbReference type="InterPro" id="IPR036249">
    <property type="entry name" value="Thioredoxin-like_sf"/>
</dbReference>
<accession>A0A066RQ23</accession>
<dbReference type="Gene3D" id="3.40.30.10">
    <property type="entry name" value="Glutaredoxin"/>
    <property type="match status" value="1"/>
</dbReference>
<protein>
    <submittedName>
        <fullName evidence="1">Thioredoxin</fullName>
    </submittedName>
</protein>